<dbReference type="AlphaFoldDB" id="A0A6A6QZ66"/>
<feature type="compositionally biased region" description="Low complexity" evidence="1">
    <location>
        <begin position="248"/>
        <end position="266"/>
    </location>
</feature>
<dbReference type="EMBL" id="MU004188">
    <property type="protein sequence ID" value="KAF2496397.1"/>
    <property type="molecule type" value="Genomic_DNA"/>
</dbReference>
<dbReference type="OrthoDB" id="2342176at2759"/>
<dbReference type="PANTHER" id="PTHR36182:SF2">
    <property type="entry name" value="LYTIC POLYSACCHARIDE MONOOXYGENASE"/>
    <property type="match status" value="1"/>
</dbReference>
<sequence>MTGVSGHMFMKTPVPFSGQDNSPLVESGANFPCKNIPYEVATMNNMKVGENLTLSFTGTATHGGGSCQLSVTMDKKPTKDSKFKVIYSIEGGCPGNGPGNNGPSTFPFSIPKEVPNGESTFIWSWQNKVGNREFYTSCAPITVSGGASDHSAFDQLPDMAVANIDSQNKCKTTAGSDYKYENPGEHVTVIGNGPFLGLCGGPAPPGGGQGTQPATMPNTVAPSAPSMSGPPTGLMASTPSTLVTVTGSPPDSAAPSAPAASSVPAVPSVPAAPSIPVAPSGSPSTGGGGGTCSKNGDIVCKGEDQYGICNFGNVIWQPVAAGTKCQNGKIAKRFRASIR</sequence>
<feature type="compositionally biased region" description="Polar residues" evidence="1">
    <location>
        <begin position="235"/>
        <end position="247"/>
    </location>
</feature>
<evidence type="ECO:0008006" key="4">
    <source>
        <dbReference type="Google" id="ProtNLM"/>
    </source>
</evidence>
<keyword evidence="3" id="KW-1185">Reference proteome</keyword>
<organism evidence="2 3">
    <name type="scientific">Lophium mytilinum</name>
    <dbReference type="NCBI Taxonomy" id="390894"/>
    <lineage>
        <taxon>Eukaryota</taxon>
        <taxon>Fungi</taxon>
        <taxon>Dikarya</taxon>
        <taxon>Ascomycota</taxon>
        <taxon>Pezizomycotina</taxon>
        <taxon>Dothideomycetes</taxon>
        <taxon>Pleosporomycetidae</taxon>
        <taxon>Mytilinidiales</taxon>
        <taxon>Mytilinidiaceae</taxon>
        <taxon>Lophium</taxon>
    </lineage>
</organism>
<dbReference type="Gene3D" id="2.70.50.70">
    <property type="match status" value="1"/>
</dbReference>
<evidence type="ECO:0000313" key="2">
    <source>
        <dbReference type="EMBL" id="KAF2496397.1"/>
    </source>
</evidence>
<feature type="region of interest" description="Disordered" evidence="1">
    <location>
        <begin position="201"/>
        <end position="266"/>
    </location>
</feature>
<dbReference type="Proteomes" id="UP000799750">
    <property type="component" value="Unassembled WGS sequence"/>
</dbReference>
<dbReference type="PANTHER" id="PTHR36182">
    <property type="entry name" value="PROTEIN, PUTATIVE (AFU_ORTHOLOGUE AFUA_6G10930)-RELATED"/>
    <property type="match status" value="1"/>
</dbReference>
<accession>A0A6A6QZ66</accession>
<protein>
    <recommendedName>
        <fullName evidence="4">Lytic polysaccharide monooxygenase</fullName>
    </recommendedName>
</protein>
<evidence type="ECO:0000256" key="1">
    <source>
        <dbReference type="SAM" id="MobiDB-lite"/>
    </source>
</evidence>
<reference evidence="2" key="1">
    <citation type="journal article" date="2020" name="Stud. Mycol.">
        <title>101 Dothideomycetes genomes: a test case for predicting lifestyles and emergence of pathogens.</title>
        <authorList>
            <person name="Haridas S."/>
            <person name="Albert R."/>
            <person name="Binder M."/>
            <person name="Bloem J."/>
            <person name="Labutti K."/>
            <person name="Salamov A."/>
            <person name="Andreopoulos B."/>
            <person name="Baker S."/>
            <person name="Barry K."/>
            <person name="Bills G."/>
            <person name="Bluhm B."/>
            <person name="Cannon C."/>
            <person name="Castanera R."/>
            <person name="Culley D."/>
            <person name="Daum C."/>
            <person name="Ezra D."/>
            <person name="Gonzalez J."/>
            <person name="Henrissat B."/>
            <person name="Kuo A."/>
            <person name="Liang C."/>
            <person name="Lipzen A."/>
            <person name="Lutzoni F."/>
            <person name="Magnuson J."/>
            <person name="Mondo S."/>
            <person name="Nolan M."/>
            <person name="Ohm R."/>
            <person name="Pangilinan J."/>
            <person name="Park H.-J."/>
            <person name="Ramirez L."/>
            <person name="Alfaro M."/>
            <person name="Sun H."/>
            <person name="Tritt A."/>
            <person name="Yoshinaga Y."/>
            <person name="Zwiers L.-H."/>
            <person name="Turgeon B."/>
            <person name="Goodwin S."/>
            <person name="Spatafora J."/>
            <person name="Crous P."/>
            <person name="Grigoriev I."/>
        </authorList>
    </citation>
    <scope>NUCLEOTIDE SEQUENCE</scope>
    <source>
        <strain evidence="2">CBS 269.34</strain>
    </source>
</reference>
<proteinExistence type="predicted"/>
<name>A0A6A6QZ66_9PEZI</name>
<evidence type="ECO:0000313" key="3">
    <source>
        <dbReference type="Proteomes" id="UP000799750"/>
    </source>
</evidence>
<gene>
    <name evidence="2" type="ORF">BU16DRAFT_549904</name>
</gene>